<dbReference type="InterPro" id="IPR036514">
    <property type="entry name" value="SGNH_hydro_sf"/>
</dbReference>
<proteinExistence type="inferred from homology"/>
<evidence type="ECO:0008006" key="4">
    <source>
        <dbReference type="Google" id="ProtNLM"/>
    </source>
</evidence>
<reference evidence="2" key="5">
    <citation type="journal article" date="2021" name="G3 (Bethesda)">
        <title>Aegilops tauschii genome assembly Aet v5.0 features greater sequence contiguity and improved annotation.</title>
        <authorList>
            <person name="Wang L."/>
            <person name="Zhu T."/>
            <person name="Rodriguez J.C."/>
            <person name="Deal K.R."/>
            <person name="Dubcovsky J."/>
            <person name="McGuire P.E."/>
            <person name="Lux T."/>
            <person name="Spannagl M."/>
            <person name="Mayer K.F.X."/>
            <person name="Baldrich P."/>
            <person name="Meyers B.C."/>
            <person name="Huo N."/>
            <person name="Gu Y.Q."/>
            <person name="Zhou H."/>
            <person name="Devos K.M."/>
            <person name="Bennetzen J.L."/>
            <person name="Unver T."/>
            <person name="Budak H."/>
            <person name="Gulick P.J."/>
            <person name="Galiba G."/>
            <person name="Kalapos B."/>
            <person name="Nelson D.R."/>
            <person name="Li P."/>
            <person name="You F.M."/>
            <person name="Luo M.C."/>
            <person name="Dvorak J."/>
        </authorList>
    </citation>
    <scope>NUCLEOTIDE SEQUENCE [LARGE SCALE GENOMIC DNA]</scope>
    <source>
        <strain evidence="2">cv. AL8/78</strain>
    </source>
</reference>
<comment type="similarity">
    <text evidence="1">Belongs to the 'GDSL' lipolytic enzyme family.</text>
</comment>
<dbReference type="PANTHER" id="PTHR22835">
    <property type="entry name" value="ZINC FINGER FYVE DOMAIN CONTAINING PROTEIN"/>
    <property type="match status" value="1"/>
</dbReference>
<reference evidence="3" key="2">
    <citation type="journal article" date="2017" name="Nat. Plants">
        <title>The Aegilops tauschii genome reveals multiple impacts of transposons.</title>
        <authorList>
            <person name="Zhao G."/>
            <person name="Zou C."/>
            <person name="Li K."/>
            <person name="Wang K."/>
            <person name="Li T."/>
            <person name="Gao L."/>
            <person name="Zhang X."/>
            <person name="Wang H."/>
            <person name="Yang Z."/>
            <person name="Liu X."/>
            <person name="Jiang W."/>
            <person name="Mao L."/>
            <person name="Kong X."/>
            <person name="Jiao Y."/>
            <person name="Jia J."/>
        </authorList>
    </citation>
    <scope>NUCLEOTIDE SEQUENCE [LARGE SCALE GENOMIC DNA]</scope>
    <source>
        <strain evidence="3">cv. AL8/78</strain>
    </source>
</reference>
<dbReference type="EnsemblPlants" id="AET6Gv20005300.1">
    <property type="protein sequence ID" value="AET6Gv20005300.1"/>
    <property type="gene ID" value="AET6Gv20005300"/>
</dbReference>
<reference evidence="3" key="1">
    <citation type="journal article" date="2014" name="Science">
        <title>Ancient hybridizations among the ancestral genomes of bread wheat.</title>
        <authorList>
            <consortium name="International Wheat Genome Sequencing Consortium,"/>
            <person name="Marcussen T."/>
            <person name="Sandve S.R."/>
            <person name="Heier L."/>
            <person name="Spannagl M."/>
            <person name="Pfeifer M."/>
            <person name="Jakobsen K.S."/>
            <person name="Wulff B.B."/>
            <person name="Steuernagel B."/>
            <person name="Mayer K.F."/>
            <person name="Olsen O.A."/>
        </authorList>
    </citation>
    <scope>NUCLEOTIDE SEQUENCE [LARGE SCALE GENOMIC DNA]</scope>
    <source>
        <strain evidence="3">cv. AL8/78</strain>
    </source>
</reference>
<dbReference type="Proteomes" id="UP000015105">
    <property type="component" value="Chromosome 6D"/>
</dbReference>
<reference evidence="2" key="4">
    <citation type="submission" date="2019-03" db="UniProtKB">
        <authorList>
            <consortium name="EnsemblPlants"/>
        </authorList>
    </citation>
    <scope>IDENTIFICATION</scope>
</reference>
<reference evidence="2" key="3">
    <citation type="journal article" date="2017" name="Nature">
        <title>Genome sequence of the progenitor of the wheat D genome Aegilops tauschii.</title>
        <authorList>
            <person name="Luo M.C."/>
            <person name="Gu Y.Q."/>
            <person name="Puiu D."/>
            <person name="Wang H."/>
            <person name="Twardziok S.O."/>
            <person name="Deal K.R."/>
            <person name="Huo N."/>
            <person name="Zhu T."/>
            <person name="Wang L."/>
            <person name="Wang Y."/>
            <person name="McGuire P.E."/>
            <person name="Liu S."/>
            <person name="Long H."/>
            <person name="Ramasamy R.K."/>
            <person name="Rodriguez J.C."/>
            <person name="Van S.L."/>
            <person name="Yuan L."/>
            <person name="Wang Z."/>
            <person name="Xia Z."/>
            <person name="Xiao L."/>
            <person name="Anderson O.D."/>
            <person name="Ouyang S."/>
            <person name="Liang Y."/>
            <person name="Zimin A.V."/>
            <person name="Pertea G."/>
            <person name="Qi P."/>
            <person name="Bennetzen J.L."/>
            <person name="Dai X."/>
            <person name="Dawson M.W."/>
            <person name="Muller H.G."/>
            <person name="Kugler K."/>
            <person name="Rivarola-Duarte L."/>
            <person name="Spannagl M."/>
            <person name="Mayer K.F.X."/>
            <person name="Lu F.H."/>
            <person name="Bevan M.W."/>
            <person name="Leroy P."/>
            <person name="Li P."/>
            <person name="You F.M."/>
            <person name="Sun Q."/>
            <person name="Liu Z."/>
            <person name="Lyons E."/>
            <person name="Wicker T."/>
            <person name="Salzberg S.L."/>
            <person name="Devos K.M."/>
            <person name="Dvorak J."/>
        </authorList>
    </citation>
    <scope>NUCLEOTIDE SEQUENCE [LARGE SCALE GENOMIC DNA]</scope>
    <source>
        <strain evidence="2">cv. AL8/78</strain>
    </source>
</reference>
<protein>
    <recommendedName>
        <fullName evidence="4">GDSL esterase/lipase</fullName>
    </recommendedName>
</protein>
<name>A0A453MNJ2_AEGTS</name>
<keyword evidence="3" id="KW-1185">Reference proteome</keyword>
<organism evidence="2 3">
    <name type="scientific">Aegilops tauschii subsp. strangulata</name>
    <name type="common">Goatgrass</name>
    <dbReference type="NCBI Taxonomy" id="200361"/>
    <lineage>
        <taxon>Eukaryota</taxon>
        <taxon>Viridiplantae</taxon>
        <taxon>Streptophyta</taxon>
        <taxon>Embryophyta</taxon>
        <taxon>Tracheophyta</taxon>
        <taxon>Spermatophyta</taxon>
        <taxon>Magnoliopsida</taxon>
        <taxon>Liliopsida</taxon>
        <taxon>Poales</taxon>
        <taxon>Poaceae</taxon>
        <taxon>BOP clade</taxon>
        <taxon>Pooideae</taxon>
        <taxon>Triticodae</taxon>
        <taxon>Triticeae</taxon>
        <taxon>Triticinae</taxon>
        <taxon>Aegilops</taxon>
    </lineage>
</organism>
<evidence type="ECO:0000313" key="2">
    <source>
        <dbReference type="EnsemblPlants" id="AET6Gv20005300.1"/>
    </source>
</evidence>
<sequence length="68" mass="7092">MTAACGLPGVSACTNPATHINWDGIHLTESAYRLIATGWLLGPLRTLTLAPILNAMSGSLDLKTSSIL</sequence>
<dbReference type="PANTHER" id="PTHR22835:SF576">
    <property type="entry name" value="GDSL ESTERASE_LIPASE"/>
    <property type="match status" value="1"/>
</dbReference>
<evidence type="ECO:0000313" key="3">
    <source>
        <dbReference type="Proteomes" id="UP000015105"/>
    </source>
</evidence>
<dbReference type="AlphaFoldDB" id="A0A453MNJ2"/>
<evidence type="ECO:0000256" key="1">
    <source>
        <dbReference type="ARBA" id="ARBA00008668"/>
    </source>
</evidence>
<dbReference type="Gramene" id="AET6Gv20005300.1">
    <property type="protein sequence ID" value="AET6Gv20005300.1"/>
    <property type="gene ID" value="AET6Gv20005300"/>
</dbReference>
<dbReference type="Gene3D" id="3.40.50.1110">
    <property type="entry name" value="SGNH hydrolase"/>
    <property type="match status" value="1"/>
</dbReference>
<accession>A0A453MNJ2</accession>